<name>A0A2S8FKN1_9BACT</name>
<evidence type="ECO:0000313" key="11">
    <source>
        <dbReference type="EMBL" id="PQO32711.1"/>
    </source>
</evidence>
<dbReference type="GO" id="GO:0031992">
    <property type="term" value="F:energy transducer activity"/>
    <property type="evidence" value="ECO:0007669"/>
    <property type="project" value="InterPro"/>
</dbReference>
<evidence type="ECO:0000256" key="5">
    <source>
        <dbReference type="ARBA" id="ARBA00022519"/>
    </source>
</evidence>
<dbReference type="NCBIfam" id="TIGR01352">
    <property type="entry name" value="tonB_Cterm"/>
    <property type="match status" value="1"/>
</dbReference>
<organism evidence="11 12">
    <name type="scientific">Blastopirellula marina</name>
    <dbReference type="NCBI Taxonomy" id="124"/>
    <lineage>
        <taxon>Bacteria</taxon>
        <taxon>Pseudomonadati</taxon>
        <taxon>Planctomycetota</taxon>
        <taxon>Planctomycetia</taxon>
        <taxon>Pirellulales</taxon>
        <taxon>Pirellulaceae</taxon>
        <taxon>Blastopirellula</taxon>
    </lineage>
</organism>
<proteinExistence type="inferred from homology"/>
<evidence type="ECO:0000256" key="7">
    <source>
        <dbReference type="ARBA" id="ARBA00022927"/>
    </source>
</evidence>
<dbReference type="PANTHER" id="PTHR33446:SF2">
    <property type="entry name" value="PROTEIN TONB"/>
    <property type="match status" value="1"/>
</dbReference>
<dbReference type="InterPro" id="IPR003538">
    <property type="entry name" value="TonB"/>
</dbReference>
<dbReference type="GO" id="GO:0015891">
    <property type="term" value="P:siderophore transport"/>
    <property type="evidence" value="ECO:0007669"/>
    <property type="project" value="InterPro"/>
</dbReference>
<evidence type="ECO:0000313" key="12">
    <source>
        <dbReference type="Proteomes" id="UP000238322"/>
    </source>
</evidence>
<dbReference type="Proteomes" id="UP000238322">
    <property type="component" value="Unassembled WGS sequence"/>
</dbReference>
<gene>
    <name evidence="11" type="ORF">C5Y83_21190</name>
</gene>
<keyword evidence="9" id="KW-0472">Membrane</keyword>
<feature type="domain" description="TonB C-terminal" evidence="10">
    <location>
        <begin position="156"/>
        <end position="251"/>
    </location>
</feature>
<dbReference type="InterPro" id="IPR051045">
    <property type="entry name" value="TonB-dependent_transducer"/>
</dbReference>
<dbReference type="Gene3D" id="3.30.1150.10">
    <property type="match status" value="1"/>
</dbReference>
<dbReference type="GO" id="GO:0030288">
    <property type="term" value="C:outer membrane-bounded periplasmic space"/>
    <property type="evidence" value="ECO:0007669"/>
    <property type="project" value="InterPro"/>
</dbReference>
<evidence type="ECO:0000259" key="10">
    <source>
        <dbReference type="PROSITE" id="PS52015"/>
    </source>
</evidence>
<dbReference type="GO" id="GO:0055085">
    <property type="term" value="P:transmembrane transport"/>
    <property type="evidence" value="ECO:0007669"/>
    <property type="project" value="InterPro"/>
</dbReference>
<comment type="similarity">
    <text evidence="2">Belongs to the TonB family.</text>
</comment>
<keyword evidence="5" id="KW-0997">Cell inner membrane</keyword>
<accession>A0A2S8FKN1</accession>
<protein>
    <recommendedName>
        <fullName evidence="10">TonB C-terminal domain-containing protein</fullName>
    </recommendedName>
</protein>
<keyword evidence="8" id="KW-1133">Transmembrane helix</keyword>
<dbReference type="InterPro" id="IPR037682">
    <property type="entry name" value="TonB_C"/>
</dbReference>
<sequence>MRLLATRQFAIQFSVWTHMVFLLAIGWQSSSNWVHTEFTGERQAVNISATFVPPTPLSEPEPVEFLQSETDAEKSSADVAPDAEVAKLSLDLRPTVQVSTLLVEQAATPDVQMAERREFKHQPEPVEPTAKPLQRKSRTLAVASLAQAKPVALGTSKKTPPDFSMNRPPSYPAEALRKGWKGEVLLKLTIHLDGTVTQVSIVKSSGYPILDEAAVRAVKTWRGVPTMQGGEPIIAQWELPIRFRSTPSSSR</sequence>
<keyword evidence="4" id="KW-1003">Cell membrane</keyword>
<dbReference type="AlphaFoldDB" id="A0A2S8FKN1"/>
<keyword evidence="7" id="KW-0653">Protein transport</keyword>
<dbReference type="GO" id="GO:0005886">
    <property type="term" value="C:plasma membrane"/>
    <property type="evidence" value="ECO:0007669"/>
    <property type="project" value="UniProtKB-SubCell"/>
</dbReference>
<dbReference type="PANTHER" id="PTHR33446">
    <property type="entry name" value="PROTEIN TONB-RELATED"/>
    <property type="match status" value="1"/>
</dbReference>
<dbReference type="PRINTS" id="PR01374">
    <property type="entry name" value="TONBPROTEIN"/>
</dbReference>
<dbReference type="EMBL" id="PUHY01000012">
    <property type="protein sequence ID" value="PQO32711.1"/>
    <property type="molecule type" value="Genomic_DNA"/>
</dbReference>
<evidence type="ECO:0000256" key="6">
    <source>
        <dbReference type="ARBA" id="ARBA00022692"/>
    </source>
</evidence>
<evidence type="ECO:0000256" key="2">
    <source>
        <dbReference type="ARBA" id="ARBA00006555"/>
    </source>
</evidence>
<comment type="caution">
    <text evidence="11">The sequence shown here is derived from an EMBL/GenBank/DDBJ whole genome shotgun (WGS) entry which is preliminary data.</text>
</comment>
<dbReference type="GO" id="GO:0015031">
    <property type="term" value="P:protein transport"/>
    <property type="evidence" value="ECO:0007669"/>
    <property type="project" value="UniProtKB-KW"/>
</dbReference>
<dbReference type="PROSITE" id="PS52015">
    <property type="entry name" value="TONB_CTD"/>
    <property type="match status" value="1"/>
</dbReference>
<evidence type="ECO:0000256" key="3">
    <source>
        <dbReference type="ARBA" id="ARBA00022448"/>
    </source>
</evidence>
<evidence type="ECO:0000256" key="1">
    <source>
        <dbReference type="ARBA" id="ARBA00004383"/>
    </source>
</evidence>
<evidence type="ECO:0000256" key="9">
    <source>
        <dbReference type="ARBA" id="ARBA00023136"/>
    </source>
</evidence>
<evidence type="ECO:0000256" key="4">
    <source>
        <dbReference type="ARBA" id="ARBA00022475"/>
    </source>
</evidence>
<reference evidence="11 12" key="1">
    <citation type="submission" date="2018-02" db="EMBL/GenBank/DDBJ databases">
        <title>Comparative genomes isolates from brazilian mangrove.</title>
        <authorList>
            <person name="Araujo J.E."/>
            <person name="Taketani R.G."/>
            <person name="Silva M.C.P."/>
            <person name="Loureco M.V."/>
            <person name="Andreote F.D."/>
        </authorList>
    </citation>
    <scope>NUCLEOTIDE SEQUENCE [LARGE SCALE GENOMIC DNA]</scope>
    <source>
        <strain evidence="11 12">Hex-1 MGV</strain>
    </source>
</reference>
<dbReference type="Pfam" id="PF03544">
    <property type="entry name" value="TonB_C"/>
    <property type="match status" value="1"/>
</dbReference>
<keyword evidence="3" id="KW-0813">Transport</keyword>
<dbReference type="SUPFAM" id="SSF74653">
    <property type="entry name" value="TolA/TonB C-terminal domain"/>
    <property type="match status" value="1"/>
</dbReference>
<keyword evidence="6" id="KW-0812">Transmembrane</keyword>
<comment type="subcellular location">
    <subcellularLocation>
        <location evidence="1">Cell inner membrane</location>
        <topology evidence="1">Single-pass membrane protein</topology>
        <orientation evidence="1">Periplasmic side</orientation>
    </subcellularLocation>
</comment>
<dbReference type="InterPro" id="IPR006260">
    <property type="entry name" value="TonB/TolA_C"/>
</dbReference>
<evidence type="ECO:0000256" key="8">
    <source>
        <dbReference type="ARBA" id="ARBA00022989"/>
    </source>
</evidence>